<organism evidence="3 4">
    <name type="scientific">Oryctolagus cuniculus</name>
    <name type="common">Rabbit</name>
    <dbReference type="NCBI Taxonomy" id="9986"/>
    <lineage>
        <taxon>Eukaryota</taxon>
        <taxon>Metazoa</taxon>
        <taxon>Chordata</taxon>
        <taxon>Craniata</taxon>
        <taxon>Vertebrata</taxon>
        <taxon>Euteleostomi</taxon>
        <taxon>Mammalia</taxon>
        <taxon>Eutheria</taxon>
        <taxon>Euarchontoglires</taxon>
        <taxon>Glires</taxon>
        <taxon>Lagomorpha</taxon>
        <taxon>Leporidae</taxon>
        <taxon>Oryctolagus</taxon>
    </lineage>
</organism>
<keyword evidence="2" id="KW-1133">Transmembrane helix</keyword>
<proteinExistence type="predicted"/>
<feature type="transmembrane region" description="Helical" evidence="2">
    <location>
        <begin position="200"/>
        <end position="222"/>
    </location>
</feature>
<feature type="region of interest" description="Disordered" evidence="1">
    <location>
        <begin position="1"/>
        <end position="52"/>
    </location>
</feature>
<reference evidence="3" key="2">
    <citation type="submission" date="2025-08" db="UniProtKB">
        <authorList>
            <consortium name="Ensembl"/>
        </authorList>
    </citation>
    <scope>IDENTIFICATION</scope>
    <source>
        <strain evidence="3">Thorbecke</strain>
    </source>
</reference>
<reference evidence="3 4" key="1">
    <citation type="journal article" date="2011" name="Nature">
        <title>A high-resolution map of human evolutionary constraint using 29 mammals.</title>
        <authorList>
            <person name="Lindblad-Toh K."/>
            <person name="Garber M."/>
            <person name="Zuk O."/>
            <person name="Lin M.F."/>
            <person name="Parker B.J."/>
            <person name="Washietl S."/>
            <person name="Kheradpour P."/>
            <person name="Ernst J."/>
            <person name="Jordan G."/>
            <person name="Mauceli E."/>
            <person name="Ward L.D."/>
            <person name="Lowe C.B."/>
            <person name="Holloway A.K."/>
            <person name="Clamp M."/>
            <person name="Gnerre S."/>
            <person name="Alfoldi J."/>
            <person name="Beal K."/>
            <person name="Chang J."/>
            <person name="Clawson H."/>
            <person name="Cuff J."/>
            <person name="Di Palma F."/>
            <person name="Fitzgerald S."/>
            <person name="Flicek P."/>
            <person name="Guttman M."/>
            <person name="Hubisz M.J."/>
            <person name="Jaffe D.B."/>
            <person name="Jungreis I."/>
            <person name="Kent W.J."/>
            <person name="Kostka D."/>
            <person name="Lara M."/>
            <person name="Martins A.L."/>
            <person name="Massingham T."/>
            <person name="Moltke I."/>
            <person name="Raney B.J."/>
            <person name="Rasmussen M.D."/>
            <person name="Robinson J."/>
            <person name="Stark A."/>
            <person name="Vilella A.J."/>
            <person name="Wen J."/>
            <person name="Xie X."/>
            <person name="Zody M.C."/>
            <person name="Baldwin J."/>
            <person name="Bloom T."/>
            <person name="Chin C.W."/>
            <person name="Heiman D."/>
            <person name="Nicol R."/>
            <person name="Nusbaum C."/>
            <person name="Young S."/>
            <person name="Wilkinson J."/>
            <person name="Worley K.C."/>
            <person name="Kovar C.L."/>
            <person name="Muzny D.M."/>
            <person name="Gibbs R.A."/>
            <person name="Cree A."/>
            <person name="Dihn H.H."/>
            <person name="Fowler G."/>
            <person name="Jhangiani S."/>
            <person name="Joshi V."/>
            <person name="Lee S."/>
            <person name="Lewis L.R."/>
            <person name="Nazareth L.V."/>
            <person name="Okwuonu G."/>
            <person name="Santibanez J."/>
            <person name="Warren W.C."/>
            <person name="Mardis E.R."/>
            <person name="Weinstock G.M."/>
            <person name="Wilson R.K."/>
            <person name="Delehaunty K."/>
            <person name="Dooling D."/>
            <person name="Fronik C."/>
            <person name="Fulton L."/>
            <person name="Fulton B."/>
            <person name="Graves T."/>
            <person name="Minx P."/>
            <person name="Sodergren E."/>
            <person name="Birney E."/>
            <person name="Margulies E.H."/>
            <person name="Herrero J."/>
            <person name="Green E.D."/>
            <person name="Haussler D."/>
            <person name="Siepel A."/>
            <person name="Goldman N."/>
            <person name="Pollard K.S."/>
            <person name="Pedersen J.S."/>
            <person name="Lander E.S."/>
            <person name="Kellis M."/>
        </authorList>
    </citation>
    <scope>NUCLEOTIDE SEQUENCE [LARGE SCALE GENOMIC DNA]</scope>
    <source>
        <strain evidence="3 4">Thorbecke inbred</strain>
    </source>
</reference>
<accession>G1SST5</accession>
<evidence type="ECO:0000313" key="4">
    <source>
        <dbReference type="Proteomes" id="UP000001811"/>
    </source>
</evidence>
<sequence>MQGEGSPSSLGQTPRPDTALPTRGRARGEPYSQEWLTPWLSPTSPPAAEEAGTPVALSLGPGPTWRQVTMAQLCSPQNGGRSGRSCAGLGGWVCGEGEIPEELSSPLSELTLECLPGPHPLPPPLPSSFPSPPSPSMTQLCLPRPKALPAPPPVSPRGLGAGEGPSGAARAHVSSWDPSQARLLDSALGLGALGLTIRAIFSMAGLALLLLLLLCFLAFDLLHRPASRSLPQHRRLSRGQNQGAGLLASILGWRAGGAGREDFLIPSLNLKDLRPPTLGAPAMMQPPRVETDTIGAGEGPQPAVPWSAWVTRQGWVRWWACHVPRSWAQWWSTSGWRQPLQRVLWGLEGILYLLLALMLCHALFTTGSHLLGSLWPVVAAVWSHLLPAILLLVLSALPALLFTASFLLLFSTLLSLVGLITSMTHPGYAQDLDQ</sequence>
<feature type="transmembrane region" description="Helical" evidence="2">
    <location>
        <begin position="400"/>
        <end position="420"/>
    </location>
</feature>
<name>G1SST5_RABIT</name>
<feature type="compositionally biased region" description="Polar residues" evidence="1">
    <location>
        <begin position="1"/>
        <end position="12"/>
    </location>
</feature>
<feature type="compositionally biased region" description="Pro residues" evidence="1">
    <location>
        <begin position="146"/>
        <end position="155"/>
    </location>
</feature>
<evidence type="ECO:0008006" key="5">
    <source>
        <dbReference type="Google" id="ProtNLM"/>
    </source>
</evidence>
<dbReference type="Proteomes" id="UP000001811">
    <property type="component" value="Chromosome 4"/>
</dbReference>
<feature type="region of interest" description="Disordered" evidence="1">
    <location>
        <begin position="116"/>
        <end position="172"/>
    </location>
</feature>
<feature type="transmembrane region" description="Helical" evidence="2">
    <location>
        <begin position="370"/>
        <end position="393"/>
    </location>
</feature>
<evidence type="ECO:0000313" key="3">
    <source>
        <dbReference type="Ensembl" id="ENSOCUP00000006324.3"/>
    </source>
</evidence>
<dbReference type="InterPro" id="IPR040425">
    <property type="entry name" value="C20orf141-like"/>
</dbReference>
<dbReference type="GeneTree" id="ENSGT00390000005090"/>
<dbReference type="InParanoid" id="G1SST5"/>
<dbReference type="Pfam" id="PF15841">
    <property type="entry name" value="TMEM239"/>
    <property type="match status" value="1"/>
</dbReference>
<keyword evidence="2" id="KW-0472">Membrane</keyword>
<dbReference type="HOGENOM" id="CLU_631577_0_0_1"/>
<protein>
    <recommendedName>
        <fullName evidence="5">Transmembrane protein 239</fullName>
    </recommendedName>
</protein>
<evidence type="ECO:0000256" key="1">
    <source>
        <dbReference type="SAM" id="MobiDB-lite"/>
    </source>
</evidence>
<dbReference type="AlphaFoldDB" id="G1SST5"/>
<dbReference type="PANTHER" id="PTHR37356:SF1">
    <property type="entry name" value="TRANSMEMBRANE PROTEIN 239"/>
    <property type="match status" value="1"/>
</dbReference>
<dbReference type="Ensembl" id="ENSOCUT00000007314.4">
    <property type="protein sequence ID" value="ENSOCUP00000006324.3"/>
    <property type="gene ID" value="ENSOCUG00000007314.4"/>
</dbReference>
<keyword evidence="2" id="KW-0812">Transmembrane</keyword>
<dbReference type="Bgee" id="ENSOCUG00000007314">
    <property type="expression patterns" value="Expressed in testis and 5 other cell types or tissues"/>
</dbReference>
<dbReference type="PaxDb" id="9986-ENSOCUP00000006324"/>
<keyword evidence="4" id="KW-1185">Reference proteome</keyword>
<feature type="transmembrane region" description="Helical" evidence="2">
    <location>
        <begin position="343"/>
        <end position="364"/>
    </location>
</feature>
<dbReference type="EMBL" id="AAGW02060599">
    <property type="status" value="NOT_ANNOTATED_CDS"/>
    <property type="molecule type" value="Genomic_DNA"/>
</dbReference>
<dbReference type="Pfam" id="PF17717">
    <property type="entry name" value="DUF5562"/>
    <property type="match status" value="1"/>
</dbReference>
<dbReference type="InterPro" id="IPR031694">
    <property type="entry name" value="TMEM239"/>
</dbReference>
<dbReference type="eggNOG" id="ENOG502R18E">
    <property type="taxonomic scope" value="Eukaryota"/>
</dbReference>
<reference evidence="3" key="3">
    <citation type="submission" date="2025-09" db="UniProtKB">
        <authorList>
            <consortium name="Ensembl"/>
        </authorList>
    </citation>
    <scope>IDENTIFICATION</scope>
    <source>
        <strain evidence="3">Thorbecke</strain>
    </source>
</reference>
<feature type="compositionally biased region" description="Pro residues" evidence="1">
    <location>
        <begin position="117"/>
        <end position="135"/>
    </location>
</feature>
<evidence type="ECO:0000256" key="2">
    <source>
        <dbReference type="SAM" id="Phobius"/>
    </source>
</evidence>
<dbReference type="PANTHER" id="PTHR37356">
    <property type="entry name" value="TRANSMEMBRANE PROTEIN 239"/>
    <property type="match status" value="1"/>
</dbReference>